<reference evidence="2" key="1">
    <citation type="submission" date="2021-01" db="EMBL/GenBank/DDBJ databases">
        <authorList>
            <person name="Corre E."/>
            <person name="Pelletier E."/>
            <person name="Niang G."/>
            <person name="Scheremetjew M."/>
            <person name="Finn R."/>
            <person name="Kale V."/>
            <person name="Holt S."/>
            <person name="Cochrane G."/>
            <person name="Meng A."/>
            <person name="Brown T."/>
            <person name="Cohen L."/>
        </authorList>
    </citation>
    <scope>NUCLEOTIDE SEQUENCE</scope>
    <source>
        <strain evidence="2">CCAP1064/1</strain>
    </source>
</reference>
<dbReference type="AlphaFoldDB" id="A0A7S0G8W5"/>
<proteinExistence type="predicted"/>
<protein>
    <recommendedName>
        <fullName evidence="3">Secreted protein</fullName>
    </recommendedName>
</protein>
<accession>A0A7S0G8W5</accession>
<dbReference type="EMBL" id="HBEL01011510">
    <property type="protein sequence ID" value="CAD8409338.1"/>
    <property type="molecule type" value="Transcribed_RNA"/>
</dbReference>
<feature type="signal peptide" evidence="1">
    <location>
        <begin position="1"/>
        <end position="25"/>
    </location>
</feature>
<keyword evidence="1" id="KW-0732">Signal</keyword>
<evidence type="ECO:0000313" key="2">
    <source>
        <dbReference type="EMBL" id="CAD8409338.1"/>
    </source>
</evidence>
<evidence type="ECO:0000256" key="1">
    <source>
        <dbReference type="SAM" id="SignalP"/>
    </source>
</evidence>
<evidence type="ECO:0008006" key="3">
    <source>
        <dbReference type="Google" id="ProtNLM"/>
    </source>
</evidence>
<gene>
    <name evidence="2" type="ORF">PINE0816_LOCUS5461</name>
</gene>
<sequence length="99" mass="11046">MSKVLPSGWLFTSCFLLLVVNQGRSIEMRALALACADIICAKVYCTKCFSASRVFGNEAPTPHEPSVTEYVSPYFRKPMLAIQELIDLCFLSIRLHLSS</sequence>
<organism evidence="2">
    <name type="scientific">Proboscia inermis</name>
    <dbReference type="NCBI Taxonomy" id="420281"/>
    <lineage>
        <taxon>Eukaryota</taxon>
        <taxon>Sar</taxon>
        <taxon>Stramenopiles</taxon>
        <taxon>Ochrophyta</taxon>
        <taxon>Bacillariophyta</taxon>
        <taxon>Coscinodiscophyceae</taxon>
        <taxon>Rhizosoleniophycidae</taxon>
        <taxon>Rhizosoleniales</taxon>
        <taxon>Rhizosoleniaceae</taxon>
        <taxon>Proboscia</taxon>
    </lineage>
</organism>
<name>A0A7S0G8W5_9STRA</name>
<feature type="chain" id="PRO_5030706994" description="Secreted protein" evidence="1">
    <location>
        <begin position="26"/>
        <end position="99"/>
    </location>
</feature>